<reference evidence="3" key="1">
    <citation type="submission" date="2016-10" db="EMBL/GenBank/DDBJ databases">
        <authorList>
            <person name="Varghese N."/>
            <person name="Submissions S."/>
        </authorList>
    </citation>
    <scope>NUCLEOTIDE SEQUENCE [LARGE SCALE GENOMIC DNA]</scope>
    <source>
        <strain evidence="3">DSM 24740</strain>
    </source>
</reference>
<feature type="signal peptide" evidence="1">
    <location>
        <begin position="1"/>
        <end position="20"/>
    </location>
</feature>
<accession>A0A1H9N3F2</accession>
<proteinExistence type="predicted"/>
<dbReference type="InParanoid" id="A0A1H9N3F2"/>
<gene>
    <name evidence="2" type="ORF">SAMN05444359_13336</name>
</gene>
<sequence>MLIRLPAVALCVLLCLALSAQRNSVANDLVLLQDGSRIEVDLKKNTPMEMGRAISFRRLSDEKVEKLGPGAVREYLFAKSNRRFRAVDVEIPDPGQNGEVRMTRRFGEVLIDGTVQLIRVNLAGNEYNSKALGMESYLYLLRQGEIELPLELTSILIYERLHANPSRFRNKLKFFVRDCPAALYLARRADFNDGDIMRVLDTYSRCKNIDDLSMDRNRIGGIVSFDHFGRIGNLNIRDMNYDERQLSFSAGYQVEARFTNRLRRLGMIFSLDYVYHSFRWEETSNIGQSMLKGNFSIGYSPVLTEDFSVQVTGGLSNYNAFSSSFNSFFSNNYFLLSSGLRVRKGSYLFGLSYEHMPNQIKRQPGNILLVSAGYQIKF</sequence>
<evidence type="ECO:0000313" key="2">
    <source>
        <dbReference type="EMBL" id="SER30351.1"/>
    </source>
</evidence>
<dbReference type="Proteomes" id="UP000199021">
    <property type="component" value="Unassembled WGS sequence"/>
</dbReference>
<organism evidence="2 3">
    <name type="scientific">Neolewinella agarilytica</name>
    <dbReference type="NCBI Taxonomy" id="478744"/>
    <lineage>
        <taxon>Bacteria</taxon>
        <taxon>Pseudomonadati</taxon>
        <taxon>Bacteroidota</taxon>
        <taxon>Saprospiria</taxon>
        <taxon>Saprospirales</taxon>
        <taxon>Lewinellaceae</taxon>
        <taxon>Neolewinella</taxon>
    </lineage>
</organism>
<dbReference type="STRING" id="478744.SAMN05444359_13336"/>
<evidence type="ECO:0000256" key="1">
    <source>
        <dbReference type="SAM" id="SignalP"/>
    </source>
</evidence>
<dbReference type="EMBL" id="FOFB01000033">
    <property type="protein sequence ID" value="SER30351.1"/>
    <property type="molecule type" value="Genomic_DNA"/>
</dbReference>
<keyword evidence="1" id="KW-0732">Signal</keyword>
<dbReference type="AlphaFoldDB" id="A0A1H9N3F2"/>
<protein>
    <submittedName>
        <fullName evidence="2">Uncharacterized protein</fullName>
    </submittedName>
</protein>
<evidence type="ECO:0000313" key="3">
    <source>
        <dbReference type="Proteomes" id="UP000199021"/>
    </source>
</evidence>
<feature type="chain" id="PRO_5011628977" evidence="1">
    <location>
        <begin position="21"/>
        <end position="378"/>
    </location>
</feature>
<keyword evidence="3" id="KW-1185">Reference proteome</keyword>
<name>A0A1H9N3F2_9BACT</name>